<organism evidence="2 3">
    <name type="scientific">Nakamurella panacisegetis</name>
    <dbReference type="NCBI Taxonomy" id="1090615"/>
    <lineage>
        <taxon>Bacteria</taxon>
        <taxon>Bacillati</taxon>
        <taxon>Actinomycetota</taxon>
        <taxon>Actinomycetes</taxon>
        <taxon>Nakamurellales</taxon>
        <taxon>Nakamurellaceae</taxon>
        <taxon>Nakamurella</taxon>
    </lineage>
</organism>
<name>A0A1H0RJ46_9ACTN</name>
<accession>A0A1H0RJ46</accession>
<sequence>MTVKMPTYPAMSMTPAVTGSGIACHTSHRRVLLFLGIGLLVAIGAVAGIAALVAPAVAIYHCPPQCGSPPQGTPQDGLPVFAGADNSFTVEYYPESPDWHAGTDASGVTDERLTGAGGALRMFGTAAGGRTAQQVVTALVQQAYPNATQRYQLTNAMVGYQLGYGEVDEIIPQSSDGSYQPQSLVVMASVKGDVALVGEAIGPYQPWDPDTGPWDGHPSGVAMAVAGDLDQLINSFSWAGDPAR</sequence>
<evidence type="ECO:0000313" key="2">
    <source>
        <dbReference type="EMBL" id="SDP29455.1"/>
    </source>
</evidence>
<reference evidence="2 3" key="1">
    <citation type="submission" date="2016-10" db="EMBL/GenBank/DDBJ databases">
        <authorList>
            <person name="de Groot N.N."/>
        </authorList>
    </citation>
    <scope>NUCLEOTIDE SEQUENCE [LARGE SCALE GENOMIC DNA]</scope>
    <source>
        <strain evidence="3">P4-7,KCTC 19426,CECT 7604</strain>
    </source>
</reference>
<dbReference type="STRING" id="1090615.SAMN04515671_3599"/>
<keyword evidence="1" id="KW-1133">Transmembrane helix</keyword>
<feature type="transmembrane region" description="Helical" evidence="1">
    <location>
        <begin position="31"/>
        <end position="60"/>
    </location>
</feature>
<keyword evidence="1" id="KW-0812">Transmembrane</keyword>
<evidence type="ECO:0000313" key="3">
    <source>
        <dbReference type="Proteomes" id="UP000198741"/>
    </source>
</evidence>
<proteinExistence type="predicted"/>
<dbReference type="Proteomes" id="UP000198741">
    <property type="component" value="Chromosome I"/>
</dbReference>
<keyword evidence="3" id="KW-1185">Reference proteome</keyword>
<protein>
    <submittedName>
        <fullName evidence="2">Uncharacterized protein</fullName>
    </submittedName>
</protein>
<dbReference type="PROSITE" id="PS51257">
    <property type="entry name" value="PROKAR_LIPOPROTEIN"/>
    <property type="match status" value="1"/>
</dbReference>
<gene>
    <name evidence="2" type="ORF">SAMN04515671_3599</name>
</gene>
<dbReference type="OrthoDB" id="4704342at2"/>
<dbReference type="RefSeq" id="WP_090478441.1">
    <property type="nucleotide sequence ID" value="NZ_LT629710.1"/>
</dbReference>
<keyword evidence="1" id="KW-0472">Membrane</keyword>
<evidence type="ECO:0000256" key="1">
    <source>
        <dbReference type="SAM" id="Phobius"/>
    </source>
</evidence>
<dbReference type="AlphaFoldDB" id="A0A1H0RJ46"/>
<dbReference type="EMBL" id="LT629710">
    <property type="protein sequence ID" value="SDP29455.1"/>
    <property type="molecule type" value="Genomic_DNA"/>
</dbReference>